<organism evidence="1 2">
    <name type="scientific">Populus alba x Populus x berolinensis</name>
    <dbReference type="NCBI Taxonomy" id="444605"/>
    <lineage>
        <taxon>Eukaryota</taxon>
        <taxon>Viridiplantae</taxon>
        <taxon>Streptophyta</taxon>
        <taxon>Embryophyta</taxon>
        <taxon>Tracheophyta</taxon>
        <taxon>Spermatophyta</taxon>
        <taxon>Magnoliopsida</taxon>
        <taxon>eudicotyledons</taxon>
        <taxon>Gunneridae</taxon>
        <taxon>Pentapetalae</taxon>
        <taxon>rosids</taxon>
        <taxon>fabids</taxon>
        <taxon>Malpighiales</taxon>
        <taxon>Salicaceae</taxon>
        <taxon>Saliceae</taxon>
        <taxon>Populus</taxon>
    </lineage>
</organism>
<sequence>MLLLTGRWVLGGWVLWRFHYPSVFLPRKLLQTLGVEIDFFGFNIQLVLLSSHHSHSVWVLLVLNLKVTESVQGQLNWWIVPKTS</sequence>
<proteinExistence type="predicted"/>
<evidence type="ECO:0000313" key="2">
    <source>
        <dbReference type="Proteomes" id="UP001164929"/>
    </source>
</evidence>
<keyword evidence="2" id="KW-1185">Reference proteome</keyword>
<gene>
    <name evidence="1" type="ORF">NC653_002833</name>
</gene>
<dbReference type="Proteomes" id="UP001164929">
    <property type="component" value="Chromosome 1"/>
</dbReference>
<name>A0AAD6WIC7_9ROSI</name>
<reference evidence="1 2" key="1">
    <citation type="journal article" date="2023" name="Mol. Ecol. Resour.">
        <title>Chromosome-level genome assembly of a triploid poplar Populus alba 'Berolinensis'.</title>
        <authorList>
            <person name="Chen S."/>
            <person name="Yu Y."/>
            <person name="Wang X."/>
            <person name="Wang S."/>
            <person name="Zhang T."/>
            <person name="Zhou Y."/>
            <person name="He R."/>
            <person name="Meng N."/>
            <person name="Wang Y."/>
            <person name="Liu W."/>
            <person name="Liu Z."/>
            <person name="Liu J."/>
            <person name="Guo Q."/>
            <person name="Huang H."/>
            <person name="Sederoff R.R."/>
            <person name="Wang G."/>
            <person name="Qu G."/>
            <person name="Chen S."/>
        </authorList>
    </citation>
    <scope>NUCLEOTIDE SEQUENCE [LARGE SCALE GENOMIC DNA]</scope>
    <source>
        <strain evidence="1">SC-2020</strain>
    </source>
</reference>
<dbReference type="AlphaFoldDB" id="A0AAD6WIC7"/>
<dbReference type="EMBL" id="JAQIZT010000001">
    <property type="protein sequence ID" value="KAJ7012921.1"/>
    <property type="molecule type" value="Genomic_DNA"/>
</dbReference>
<evidence type="ECO:0000313" key="1">
    <source>
        <dbReference type="EMBL" id="KAJ7012921.1"/>
    </source>
</evidence>
<accession>A0AAD6WIC7</accession>
<comment type="caution">
    <text evidence="1">The sequence shown here is derived from an EMBL/GenBank/DDBJ whole genome shotgun (WGS) entry which is preliminary data.</text>
</comment>
<protein>
    <submittedName>
        <fullName evidence="1">Uncharacterized protein</fullName>
    </submittedName>
</protein>